<accession>A0A1B1AGQ7</accession>
<evidence type="ECO:0000313" key="1">
    <source>
        <dbReference type="EMBL" id="ANP45738.1"/>
    </source>
</evidence>
<name>A0A1B1AGQ7_9PROT</name>
<dbReference type="STRING" id="1759059.ATE48_07305"/>
<sequence length="68" mass="7246">MVARARLSCVSIDQSLPRPAPAAVTAMTLSSKLPSIIKNAASKRCLAIVLAPAQLRRGALPLFGEFIW</sequence>
<dbReference type="AlphaFoldDB" id="A0A1B1AGQ7"/>
<dbReference type="KEGG" id="cbot:ATE48_07305"/>
<dbReference type="InParanoid" id="A0A1B1AGQ7"/>
<reference evidence="1 2" key="1">
    <citation type="submission" date="2015-11" db="EMBL/GenBank/DDBJ databases">
        <title>Whole-Genome Sequence of Candidatus Oderbacter manganicum from the National Park Lower Oder Valley, Germany.</title>
        <authorList>
            <person name="Braun B."/>
            <person name="Liere K."/>
            <person name="Szewzyk U."/>
        </authorList>
    </citation>
    <scope>NUCLEOTIDE SEQUENCE [LARGE SCALE GENOMIC DNA]</scope>
    <source>
        <strain evidence="1 2">OTSz_A_272</strain>
    </source>
</reference>
<dbReference type="EMBL" id="CP013244">
    <property type="protein sequence ID" value="ANP45738.1"/>
    <property type="molecule type" value="Genomic_DNA"/>
</dbReference>
<evidence type="ECO:0000313" key="2">
    <source>
        <dbReference type="Proteomes" id="UP000092498"/>
    </source>
</evidence>
<keyword evidence="2" id="KW-1185">Reference proteome</keyword>
<protein>
    <submittedName>
        <fullName evidence="1">Uncharacterized protein</fullName>
    </submittedName>
</protein>
<dbReference type="Proteomes" id="UP000092498">
    <property type="component" value="Chromosome"/>
</dbReference>
<proteinExistence type="predicted"/>
<gene>
    <name evidence="1" type="ORF">ATE48_07305</name>
</gene>
<organism evidence="1 2">
    <name type="scientific">Candidatus Viadribacter manganicus</name>
    <dbReference type="NCBI Taxonomy" id="1759059"/>
    <lineage>
        <taxon>Bacteria</taxon>
        <taxon>Pseudomonadati</taxon>
        <taxon>Pseudomonadota</taxon>
        <taxon>Alphaproteobacteria</taxon>
        <taxon>Hyphomonadales</taxon>
        <taxon>Hyphomonadaceae</taxon>
        <taxon>Candidatus Viadribacter</taxon>
    </lineage>
</organism>